<dbReference type="AlphaFoldDB" id="A0A7S4R5F6"/>
<reference evidence="2" key="1">
    <citation type="submission" date="2021-01" db="EMBL/GenBank/DDBJ databases">
        <authorList>
            <person name="Corre E."/>
            <person name="Pelletier E."/>
            <person name="Niang G."/>
            <person name="Scheremetjew M."/>
            <person name="Finn R."/>
            <person name="Kale V."/>
            <person name="Holt S."/>
            <person name="Cochrane G."/>
            <person name="Meng A."/>
            <person name="Brown T."/>
            <person name="Cohen L."/>
        </authorList>
    </citation>
    <scope>NUCLEOTIDE SEQUENCE</scope>
    <source>
        <strain evidence="2">CCMP3105</strain>
    </source>
</reference>
<dbReference type="EMBL" id="HBNR01043764">
    <property type="protein sequence ID" value="CAE4604000.1"/>
    <property type="molecule type" value="Transcribed_RNA"/>
</dbReference>
<feature type="domain" description="Glycosyl transferase family 25" evidence="1">
    <location>
        <begin position="112"/>
        <end position="233"/>
    </location>
</feature>
<accession>A0A7S4R5F6</accession>
<gene>
    <name evidence="2" type="ORF">AMON00008_LOCUS30453</name>
</gene>
<dbReference type="Pfam" id="PF01755">
    <property type="entry name" value="Glyco_transf_25"/>
    <property type="match status" value="1"/>
</dbReference>
<protein>
    <recommendedName>
        <fullName evidence="1">Glycosyl transferase family 25 domain-containing protein</fullName>
    </recommendedName>
</protein>
<organism evidence="2">
    <name type="scientific">Alexandrium monilatum</name>
    <dbReference type="NCBI Taxonomy" id="311494"/>
    <lineage>
        <taxon>Eukaryota</taxon>
        <taxon>Sar</taxon>
        <taxon>Alveolata</taxon>
        <taxon>Dinophyceae</taxon>
        <taxon>Gonyaulacales</taxon>
        <taxon>Pyrocystaceae</taxon>
        <taxon>Alexandrium</taxon>
    </lineage>
</organism>
<evidence type="ECO:0000313" key="2">
    <source>
        <dbReference type="EMBL" id="CAE4604000.1"/>
    </source>
</evidence>
<name>A0A7S4R5F6_9DINO</name>
<dbReference type="InterPro" id="IPR002654">
    <property type="entry name" value="Glyco_trans_25"/>
</dbReference>
<evidence type="ECO:0000259" key="1">
    <source>
        <dbReference type="Pfam" id="PF01755"/>
    </source>
</evidence>
<proteinExistence type="predicted"/>
<sequence length="331" mass="38150">MESERVEQASWKRPLRWLRLALFGLLACCLVPVGVYLEAASSMPWGYCLPECGERKPAWTCRLVELWPGEDRCSRSNRTSKTWSQYTSKETDKAGKLYTSSEKSKAWNLYTEAYVINRKVDTQRLEAFAALAHDAGVTFEVFEAADKDVLTVAQLEMDGEIGPAVRLRSDKVSGTLASGLSHSRLWRKLVRRDNKSKFLIFEDDSGIPPDFHKRLALAMTQVPDDWDMLYLNHNRLKGDPVPPSNTWLRPNRENPGKKTNALINAYLVRHAGLRRLLRFLHPINYTISFDSMMRRHFMDFQAYFLIERLVPQRNVSSVRAPRRNVSSVRTR</sequence>